<dbReference type="AlphaFoldDB" id="A0A9X3YNP1"/>
<proteinExistence type="predicted"/>
<dbReference type="PANTHER" id="PTHR34817:SF1">
    <property type="entry name" value="NUCLEOTIDYLTRANSFERASE"/>
    <property type="match status" value="1"/>
</dbReference>
<comment type="caution">
    <text evidence="1">The sequence shown here is derived from an EMBL/GenBank/DDBJ whole genome shotgun (WGS) entry which is preliminary data.</text>
</comment>
<dbReference type="Pfam" id="PF10127">
    <property type="entry name" value="RlaP"/>
    <property type="match status" value="1"/>
</dbReference>
<reference evidence="1" key="1">
    <citation type="submission" date="2023-02" db="EMBL/GenBank/DDBJ databases">
        <title>Tahibacter soli sp. nov. isolated from soil.</title>
        <authorList>
            <person name="Baek J.H."/>
            <person name="Lee J.K."/>
            <person name="Choi D.G."/>
            <person name="Jeon C.O."/>
        </authorList>
    </citation>
    <scope>NUCLEOTIDE SEQUENCE</scope>
    <source>
        <strain evidence="1">BL</strain>
    </source>
</reference>
<gene>
    <name evidence="1" type="ORF">OD750_018675</name>
</gene>
<dbReference type="Proteomes" id="UP001139971">
    <property type="component" value="Unassembled WGS sequence"/>
</dbReference>
<dbReference type="RefSeq" id="WP_263542208.1">
    <property type="nucleotide sequence ID" value="NZ_JAOVZO020000018.1"/>
</dbReference>
<evidence type="ECO:0000313" key="2">
    <source>
        <dbReference type="Proteomes" id="UP001139971"/>
    </source>
</evidence>
<dbReference type="EMBL" id="JAOVZO020000018">
    <property type="protein sequence ID" value="MDC8014575.1"/>
    <property type="molecule type" value="Genomic_DNA"/>
</dbReference>
<sequence length="362" mass="40778">MFDLDALAHHRRAHVLLEAVAGSRAYGTANADSDEDVRGVFAVPAHAYLALAAPPNQVADERNNVVYYSLRRTIELLAAANPNILELVYLPDDCVRVCTPQMHALIAARASFVTRECAASHVGYAFSQIKKARGQNKWINQPQPRQAPAKEAFCHVIPARADGAPMRPRALADLGWNLAEFHAARLEHAREMFRLYHYGDAARGVFRNETLALESIPEADETARYAGLLIFREQAWRQACDDHRNYWTWRAERNEARWRQQECGEIDYDAKNLMHTVRLLLSGRSILERGEPIVRFAGDALETLLDIRAGRYAYKDVMELAQGIAADCETLKATADLPERCDVARADRLLLDLTNAWETRCA</sequence>
<protein>
    <submittedName>
        <fullName evidence="1">Nucleotidyltransferase domain-containing protein</fullName>
    </submittedName>
</protein>
<dbReference type="InterPro" id="IPR018775">
    <property type="entry name" value="RlaP"/>
</dbReference>
<keyword evidence="2" id="KW-1185">Reference proteome</keyword>
<organism evidence="1 2">
    <name type="scientific">Tahibacter soli</name>
    <dbReference type="NCBI Taxonomy" id="2983605"/>
    <lineage>
        <taxon>Bacteria</taxon>
        <taxon>Pseudomonadati</taxon>
        <taxon>Pseudomonadota</taxon>
        <taxon>Gammaproteobacteria</taxon>
        <taxon>Lysobacterales</taxon>
        <taxon>Rhodanobacteraceae</taxon>
        <taxon>Tahibacter</taxon>
    </lineage>
</organism>
<dbReference type="PANTHER" id="PTHR34817">
    <property type="entry name" value="NUCLEOTIDYLTRANSFERASE"/>
    <property type="match status" value="1"/>
</dbReference>
<evidence type="ECO:0000313" key="1">
    <source>
        <dbReference type="EMBL" id="MDC8014575.1"/>
    </source>
</evidence>
<name>A0A9X3YNP1_9GAMM</name>
<accession>A0A9X3YNP1</accession>